<evidence type="ECO:0000259" key="10">
    <source>
        <dbReference type="PROSITE" id="PS51294"/>
    </source>
</evidence>
<evidence type="ECO:0000313" key="12">
    <source>
        <dbReference type="Proteomes" id="UP001314170"/>
    </source>
</evidence>
<dbReference type="FunFam" id="1.10.10.60:FF:000012">
    <property type="entry name" value="Metastasis-associated 1 family, member 3"/>
    <property type="match status" value="1"/>
</dbReference>
<feature type="compositionally biased region" description="Basic and acidic residues" evidence="8">
    <location>
        <begin position="1537"/>
        <end position="1554"/>
    </location>
</feature>
<reference evidence="11 12" key="1">
    <citation type="submission" date="2024-01" db="EMBL/GenBank/DDBJ databases">
        <authorList>
            <person name="Waweru B."/>
        </authorList>
    </citation>
    <scope>NUCLEOTIDE SEQUENCE [LARGE SCALE GENOMIC DNA]</scope>
</reference>
<dbReference type="SUPFAM" id="SSF46689">
    <property type="entry name" value="Homeodomain-like"/>
    <property type="match status" value="2"/>
</dbReference>
<evidence type="ECO:0000256" key="8">
    <source>
        <dbReference type="SAM" id="MobiDB-lite"/>
    </source>
</evidence>
<evidence type="ECO:0008006" key="13">
    <source>
        <dbReference type="Google" id="ProtNLM"/>
    </source>
</evidence>
<keyword evidence="6" id="KW-0539">Nucleus</keyword>
<dbReference type="InterPro" id="IPR009057">
    <property type="entry name" value="Homeodomain-like_sf"/>
</dbReference>
<feature type="compositionally biased region" description="Low complexity" evidence="8">
    <location>
        <begin position="350"/>
        <end position="373"/>
    </location>
</feature>
<dbReference type="GO" id="GO:0005634">
    <property type="term" value="C:nucleus"/>
    <property type="evidence" value="ECO:0007669"/>
    <property type="project" value="UniProtKB-SubCell"/>
</dbReference>
<evidence type="ECO:0000256" key="5">
    <source>
        <dbReference type="ARBA" id="ARBA00023125"/>
    </source>
</evidence>
<dbReference type="PANTHER" id="PTHR47340">
    <property type="entry name" value="DUPLICATED HOMEODOMAIN-LIKE SUPERFAMILY PROTEIN"/>
    <property type="match status" value="1"/>
</dbReference>
<dbReference type="SMART" id="SM00717">
    <property type="entry name" value="SANT"/>
    <property type="match status" value="2"/>
</dbReference>
<evidence type="ECO:0000256" key="6">
    <source>
        <dbReference type="ARBA" id="ARBA00023242"/>
    </source>
</evidence>
<dbReference type="PROSITE" id="PS51293">
    <property type="entry name" value="SANT"/>
    <property type="match status" value="2"/>
</dbReference>
<dbReference type="Pfam" id="PF00249">
    <property type="entry name" value="Myb_DNA-binding"/>
    <property type="match status" value="2"/>
</dbReference>
<feature type="region of interest" description="Disordered" evidence="8">
    <location>
        <begin position="1425"/>
        <end position="1464"/>
    </location>
</feature>
<evidence type="ECO:0000256" key="4">
    <source>
        <dbReference type="ARBA" id="ARBA00022833"/>
    </source>
</evidence>
<name>A0AAV1QZE9_9ROSI</name>
<keyword evidence="7" id="KW-0175">Coiled coil</keyword>
<feature type="coiled-coil region" evidence="7">
    <location>
        <begin position="571"/>
        <end position="598"/>
    </location>
</feature>
<dbReference type="PROSITE" id="PS51294">
    <property type="entry name" value="HTH_MYB"/>
    <property type="match status" value="1"/>
</dbReference>
<protein>
    <recommendedName>
        <fullName evidence="13">Nuclear receptor corepressor 1</fullName>
    </recommendedName>
</protein>
<dbReference type="InterPro" id="IPR017884">
    <property type="entry name" value="SANT_dom"/>
</dbReference>
<evidence type="ECO:0000256" key="2">
    <source>
        <dbReference type="ARBA" id="ARBA00022723"/>
    </source>
</evidence>
<feature type="region of interest" description="Disordered" evidence="8">
    <location>
        <begin position="291"/>
        <end position="373"/>
    </location>
</feature>
<feature type="compositionally biased region" description="Polar residues" evidence="8">
    <location>
        <begin position="1491"/>
        <end position="1503"/>
    </location>
</feature>
<dbReference type="Proteomes" id="UP001314170">
    <property type="component" value="Unassembled WGS sequence"/>
</dbReference>
<keyword evidence="2" id="KW-0479">Metal-binding</keyword>
<keyword evidence="4" id="KW-0862">Zinc</keyword>
<feature type="region of interest" description="Disordered" evidence="8">
    <location>
        <begin position="1482"/>
        <end position="1503"/>
    </location>
</feature>
<gene>
    <name evidence="11" type="ORF">DCAF_LOCUS3172</name>
</gene>
<feature type="compositionally biased region" description="Basic and acidic residues" evidence="8">
    <location>
        <begin position="1426"/>
        <end position="1449"/>
    </location>
</feature>
<feature type="domain" description="SANT" evidence="9">
    <location>
        <begin position="934"/>
        <end position="985"/>
    </location>
</feature>
<comment type="subcellular location">
    <subcellularLocation>
        <location evidence="1">Nucleus</location>
    </subcellularLocation>
</comment>
<dbReference type="GO" id="GO:0003677">
    <property type="term" value="F:DNA binding"/>
    <property type="evidence" value="ECO:0007669"/>
    <property type="project" value="UniProtKB-KW"/>
</dbReference>
<dbReference type="CDD" id="cd00167">
    <property type="entry name" value="SANT"/>
    <property type="match status" value="1"/>
</dbReference>
<dbReference type="InterPro" id="IPR017930">
    <property type="entry name" value="Myb_dom"/>
</dbReference>
<proteinExistence type="predicted"/>
<comment type="caution">
    <text evidence="11">The sequence shown here is derived from an EMBL/GenBank/DDBJ whole genome shotgun (WGS) entry which is preliminary data.</text>
</comment>
<feature type="domain" description="SANT" evidence="9">
    <location>
        <begin position="1150"/>
        <end position="1198"/>
    </location>
</feature>
<feature type="compositionally biased region" description="Polar residues" evidence="8">
    <location>
        <begin position="296"/>
        <end position="306"/>
    </location>
</feature>
<keyword evidence="12" id="KW-1185">Reference proteome</keyword>
<dbReference type="Gene3D" id="1.10.10.60">
    <property type="entry name" value="Homeodomain-like"/>
    <property type="match status" value="1"/>
</dbReference>
<feature type="region of interest" description="Disordered" evidence="8">
    <location>
        <begin position="1531"/>
        <end position="1554"/>
    </location>
</feature>
<dbReference type="GO" id="GO:0008270">
    <property type="term" value="F:zinc ion binding"/>
    <property type="evidence" value="ECO:0007669"/>
    <property type="project" value="UniProtKB-KW"/>
</dbReference>
<feature type="domain" description="HTH myb-type" evidence="10">
    <location>
        <begin position="1152"/>
        <end position="1198"/>
    </location>
</feature>
<dbReference type="InterPro" id="IPR001005">
    <property type="entry name" value="SANT/Myb"/>
</dbReference>
<dbReference type="PANTHER" id="PTHR47340:SF1">
    <property type="entry name" value="DUPLICATED HOMEODOMAIN-LIKE SUPERFAMILY PROTEIN"/>
    <property type="match status" value="1"/>
</dbReference>
<evidence type="ECO:0000259" key="9">
    <source>
        <dbReference type="PROSITE" id="PS51293"/>
    </source>
</evidence>
<keyword evidence="3" id="KW-0863">Zinc-finger</keyword>
<evidence type="ECO:0000256" key="3">
    <source>
        <dbReference type="ARBA" id="ARBA00022771"/>
    </source>
</evidence>
<dbReference type="EMBL" id="CAWUPB010000850">
    <property type="protein sequence ID" value="CAK7325494.1"/>
    <property type="molecule type" value="Genomic_DNA"/>
</dbReference>
<feature type="compositionally biased region" description="Basic and acidic residues" evidence="8">
    <location>
        <begin position="307"/>
        <end position="320"/>
    </location>
</feature>
<evidence type="ECO:0000256" key="1">
    <source>
        <dbReference type="ARBA" id="ARBA00004123"/>
    </source>
</evidence>
<feature type="compositionally biased region" description="Basic and acidic residues" evidence="8">
    <location>
        <begin position="333"/>
        <end position="344"/>
    </location>
</feature>
<keyword evidence="5" id="KW-0238">DNA-binding</keyword>
<accession>A0AAV1QZE9</accession>
<evidence type="ECO:0000313" key="11">
    <source>
        <dbReference type="EMBL" id="CAK7325494.1"/>
    </source>
</evidence>
<feature type="region of interest" description="Disordered" evidence="8">
    <location>
        <begin position="1572"/>
        <end position="1596"/>
    </location>
</feature>
<organism evidence="11 12">
    <name type="scientific">Dovyalis caffra</name>
    <dbReference type="NCBI Taxonomy" id="77055"/>
    <lineage>
        <taxon>Eukaryota</taxon>
        <taxon>Viridiplantae</taxon>
        <taxon>Streptophyta</taxon>
        <taxon>Embryophyta</taxon>
        <taxon>Tracheophyta</taxon>
        <taxon>Spermatophyta</taxon>
        <taxon>Magnoliopsida</taxon>
        <taxon>eudicotyledons</taxon>
        <taxon>Gunneridae</taxon>
        <taxon>Pentapetalae</taxon>
        <taxon>rosids</taxon>
        <taxon>fabids</taxon>
        <taxon>Malpighiales</taxon>
        <taxon>Salicaceae</taxon>
        <taxon>Flacourtieae</taxon>
        <taxon>Dovyalis</taxon>
    </lineage>
</organism>
<dbReference type="Gene3D" id="1.20.58.1880">
    <property type="match status" value="1"/>
</dbReference>
<sequence length="1804" mass="197989">MISCFDSSSLGLGQVNPGWIFCQLKQLPCGDTYVYSTRGLVRIRKRVFSEEYSHHCANGYPTFLAITGHPCELNAGFTSRNMPLKMTFLLLLTGMDGIPSLSVDGAILFAFGIAGVDVNQHAGLDIIGYWRPNLGSVDSSRCRFMRLPGRQLIRSVYLRICIWSGAEPLPWDRKDFFKERKHERSETTSSSFGGGSTPRWREFSYASSNHYGSYRDFNRWGPHDFRRPPGHVKQGGWHMLAEESGHMYAPYRSCDKILEEENCRTYSRGDGRYGRNNRESRGYFSQRDWRGGHSWEMSNGSPNMSGRQHDHQLKDQDDNIKMGGVNGLGTGQRGDRENPLDWKPLKWTRSGSLSSRGSGFSHSSSSKSLGGADSIEGKAELQPKNATPLESPSGDVAACVTSAAPSEEMSLRKKARLGWGEGLAKYEKKKVEGPEASGSKDGAVVSASNIESIHSQTSNLAEKSPRVMGFSDCASPATPSSVACSSSPGLEEKTFVKSTNADNVGSNLCGSPSVGSQSHTEGLSFNLEKMDVGSIANLETSLAELLQCDYPSSVDSGFVRSTAMNKLLVWKGDISKVLELTESEIDSLENELKSMKFEPGSRCPCPAASGPPPFECDAKPCNAQGVSSNSVPRPSPLQVASCGNEIVEKVSFCNGGLEEVHADAKDDDIDSPGTATSKLVEPLSLVRAESSTVAVKDDFDAVQSARMDLKGLVPCGAEEETGVFACKNDVPSFGDVISDTNGEDNVRNLILASNIESARRASEVFNKLLPSDRCKFDFSGVTSESSWQSDALVVEKFAMRKRLLRFKERAVTLKFKAFQHLWKEDMRLLSIRKYRAKSQKKWELSLRTTHSGYQKHRSSIRARFSSPAGNLSLVPTTEILNFTSKLLSDSQVKLYRSALKMPALILDRKEKIASRFISSNGLVEDPCAVEKEKAMINPWTSDEREIFMDKLATFGKDFRKIASFLDHKSTADCVEFYYKNHKSDCFEKTKKSKQIKSSTNYLVASSTKWNRELNAASLDILGTASLMAADADHAMNSRRLCSSRIYSRSYRNSKITEGDDGILERTSSFDVLGNERETVAADVLAGICGSMSSEAMSSCITTAVDLVEGYRERKCQKVNSVAKPTSTSDVMQNFDEETCSDESCGEMDPTDWTDEEKSIFIQAVSTYGKDFATISRVVRTRTRDQCKVFFSKARKCLGLDFMHPEPRNFGTPVSDDGNGGGSDTEDACAIETGSAICSDKLNSKIDEDLPSSVMNTEHDESGAEEMMRLHADLNGTEENNASGILDQNDSKVVDKMVSDPCEAGQRADLDSKFMNAVHQPECVQAEKMLIVSANAESGRDQVAEKSISVVETGSVIGALDASTSNANAAIELKAAAEVSGNRMENSFTALESVEKPPVISLPQEKNLAVTNPLLQDSAVVQYKKKHEQDTIQESRDKQGKSSVSRDDYFQHLSGHPLSSHKETSQILRGYTLQIPTKKEMKGDISCRPFSEAQSLPNSEKTVTSQFEAQDSYLQKCSSSKVEHLVPELPFLSQRSGHGSDHPRDHSCSSSDMEKPCRNGDVKLFGKILTNPLQKQNSSGHENGEKEVQHHKPTSKSATFKFTGHHPTEGNVAQLKCDRNNQLGLENVPMRSYGFWDGNRIQTGFQAIPDSAALLAKYPAAFSSYHVPSSKMPQQILQAAVKSNECNLNGLPVFPSREVSGSNGVVDYQMYRSPDSAGGLPFAVDLKQREDIFAEMQRLNGQQARGMVGMNVAGRAGILVGGPCTVSDPVAAIKRHYAKADQYGGQSGIVFREEEPWRGKGDIGR</sequence>
<evidence type="ECO:0000256" key="7">
    <source>
        <dbReference type="SAM" id="Coils"/>
    </source>
</evidence>